<feature type="chain" id="PRO_5042040752" description="Secreted protein" evidence="1">
    <location>
        <begin position="23"/>
        <end position="190"/>
    </location>
</feature>
<protein>
    <recommendedName>
        <fullName evidence="4">Secreted protein</fullName>
    </recommendedName>
</protein>
<evidence type="ECO:0000313" key="2">
    <source>
        <dbReference type="EMBL" id="KAJ7716592.1"/>
    </source>
</evidence>
<organism evidence="2 3">
    <name type="scientific">Mycena maculata</name>
    <dbReference type="NCBI Taxonomy" id="230809"/>
    <lineage>
        <taxon>Eukaryota</taxon>
        <taxon>Fungi</taxon>
        <taxon>Dikarya</taxon>
        <taxon>Basidiomycota</taxon>
        <taxon>Agaricomycotina</taxon>
        <taxon>Agaricomycetes</taxon>
        <taxon>Agaricomycetidae</taxon>
        <taxon>Agaricales</taxon>
        <taxon>Marasmiineae</taxon>
        <taxon>Mycenaceae</taxon>
        <taxon>Mycena</taxon>
    </lineage>
</organism>
<comment type="caution">
    <text evidence="2">The sequence shown here is derived from an EMBL/GenBank/DDBJ whole genome shotgun (WGS) entry which is preliminary data.</text>
</comment>
<keyword evidence="1" id="KW-0732">Signal</keyword>
<reference evidence="2" key="1">
    <citation type="submission" date="2023-03" db="EMBL/GenBank/DDBJ databases">
        <title>Massive genome expansion in bonnet fungi (Mycena s.s.) driven by repeated elements and novel gene families across ecological guilds.</title>
        <authorList>
            <consortium name="Lawrence Berkeley National Laboratory"/>
            <person name="Harder C.B."/>
            <person name="Miyauchi S."/>
            <person name="Viragh M."/>
            <person name="Kuo A."/>
            <person name="Thoen E."/>
            <person name="Andreopoulos B."/>
            <person name="Lu D."/>
            <person name="Skrede I."/>
            <person name="Drula E."/>
            <person name="Henrissat B."/>
            <person name="Morin E."/>
            <person name="Kohler A."/>
            <person name="Barry K."/>
            <person name="LaButti K."/>
            <person name="Morin E."/>
            <person name="Salamov A."/>
            <person name="Lipzen A."/>
            <person name="Mereny Z."/>
            <person name="Hegedus B."/>
            <person name="Baldrian P."/>
            <person name="Stursova M."/>
            <person name="Weitz H."/>
            <person name="Taylor A."/>
            <person name="Grigoriev I.V."/>
            <person name="Nagy L.G."/>
            <person name="Martin F."/>
            <person name="Kauserud H."/>
        </authorList>
    </citation>
    <scope>NUCLEOTIDE SEQUENCE</scope>
    <source>
        <strain evidence="2">CBHHK188m</strain>
    </source>
</reference>
<dbReference type="EMBL" id="JARJLG010000330">
    <property type="protein sequence ID" value="KAJ7716592.1"/>
    <property type="molecule type" value="Genomic_DNA"/>
</dbReference>
<keyword evidence="3" id="KW-1185">Reference proteome</keyword>
<dbReference type="AlphaFoldDB" id="A0AAD7HAZ4"/>
<dbReference type="Proteomes" id="UP001215280">
    <property type="component" value="Unassembled WGS sequence"/>
</dbReference>
<evidence type="ECO:0008006" key="4">
    <source>
        <dbReference type="Google" id="ProtNLM"/>
    </source>
</evidence>
<sequence>MFRVFSPFCVVLVLSYHGLLRCSRCTHQLILLLFPDLHVHLPKKKNAKTATTFLPLKYPQNRLWVRSFHRPPLSVQRERSPVYRSAHSEHCSPASLQRDHRECYPPAAASASFSCSITSTASCSCSVSSSTCSSRSSTLSDCFLSWTNGAANAKGVREGVGARRTMALRSMAAEMGSVVGRGSFSDLVLR</sequence>
<feature type="signal peptide" evidence="1">
    <location>
        <begin position="1"/>
        <end position="22"/>
    </location>
</feature>
<accession>A0AAD7HAZ4</accession>
<evidence type="ECO:0000313" key="3">
    <source>
        <dbReference type="Proteomes" id="UP001215280"/>
    </source>
</evidence>
<evidence type="ECO:0000256" key="1">
    <source>
        <dbReference type="SAM" id="SignalP"/>
    </source>
</evidence>
<name>A0AAD7HAZ4_9AGAR</name>
<proteinExistence type="predicted"/>
<gene>
    <name evidence="2" type="ORF">DFH07DRAFT_354310</name>
</gene>